<evidence type="ECO:0000313" key="2">
    <source>
        <dbReference type="Proteomes" id="UP001046350"/>
    </source>
</evidence>
<accession>A0ABX8N7C3</accession>
<protein>
    <submittedName>
        <fullName evidence="1">Uncharacterized protein</fullName>
    </submittedName>
</protein>
<dbReference type="Proteomes" id="UP001046350">
    <property type="component" value="Chromosome"/>
</dbReference>
<organism evidence="1 2">
    <name type="scientific">Pseudomonas fakonensis</name>
    <dbReference type="NCBI Taxonomy" id="2842355"/>
    <lineage>
        <taxon>Bacteria</taxon>
        <taxon>Pseudomonadati</taxon>
        <taxon>Pseudomonadota</taxon>
        <taxon>Gammaproteobacteria</taxon>
        <taxon>Pseudomonadales</taxon>
        <taxon>Pseudomonadaceae</taxon>
        <taxon>Pseudomonas</taxon>
    </lineage>
</organism>
<dbReference type="EMBL" id="CP077076">
    <property type="protein sequence ID" value="QXH52220.1"/>
    <property type="molecule type" value="Genomic_DNA"/>
</dbReference>
<keyword evidence="2" id="KW-1185">Reference proteome</keyword>
<name>A0ABX8N7C3_9PSED</name>
<reference evidence="1" key="1">
    <citation type="journal article" date="2021" name="Microorganisms">
        <title>The Ever-Expanding Pseudomonas Genus: Description of 43 New Species and Partition of the Pseudomonas putida Group.</title>
        <authorList>
            <person name="Girard L."/>
            <person name="Lood C."/>
            <person name="Hofte M."/>
            <person name="Vandamme P."/>
            <person name="Rokni-Zadeh H."/>
            <person name="van Noort V."/>
            <person name="Lavigne R."/>
            <person name="De Mot R."/>
        </authorList>
    </citation>
    <scope>NUCLEOTIDE SEQUENCE</scope>
    <source>
        <strain evidence="1">COW40</strain>
    </source>
</reference>
<dbReference type="RefSeq" id="WP_217841678.1">
    <property type="nucleotide sequence ID" value="NZ_CP077076.1"/>
</dbReference>
<gene>
    <name evidence="1" type="ORF">KSS94_03510</name>
</gene>
<proteinExistence type="predicted"/>
<evidence type="ECO:0000313" key="1">
    <source>
        <dbReference type="EMBL" id="QXH52220.1"/>
    </source>
</evidence>
<sequence length="531" mass="59984">MTYCVVWKTGNAAFIAADSAITSYGGNVTGNPNGVTSLGQQQGFADNTKYVCEGAFKIFSSSNAALCLSGDVDFGHELISLAIMHLENNAPPINALTLAHLNYPDFQIRPAIKIAVISFDSEPRITVLTNLQEDFVSSHEHFVEFGSPPPDLIQYTTAFHDVFHKSWESESRLYEKANEFMLVRMLSLLQIYGMHNRTLPNYGIGGSFTGLYITRQGIQKQPDICYVLCGETPELGDSTCTLTQMKSDHFCIVSTRMCLAIGNGFVNSQEDMYRMDVSLTEAQQTFDSGKFDYVVILNKSRHTATALQLNKQLHHRLLSIDVFDEGEGAIGFAFSNKLMKIVNDNYEMIDSPKYAIIAFLGFEEANPVVIEEFEQSARDFKSRNLRLSSSYPLIFSVIEGDTVIDSYLGCAETVMPFIKHFKEFSRITISDWQSGELKLEYKDGRITNAPDNFKLEQHFDEIPSKDTDLNIFAFILEPESKGLVPYVSQVLARDWDEAEFIIKYEVDADPDITFKVRRARKIFYHRRYNGL</sequence>